<dbReference type="Proteomes" id="UP001529491">
    <property type="component" value="Chromosome"/>
</dbReference>
<dbReference type="SUPFAM" id="SSF54826">
    <property type="entry name" value="Enolase N-terminal domain-like"/>
    <property type="match status" value="1"/>
</dbReference>
<dbReference type="PANTHER" id="PTHR48073">
    <property type="entry name" value="O-SUCCINYLBENZOATE SYNTHASE-RELATED"/>
    <property type="match status" value="1"/>
</dbReference>
<dbReference type="Pfam" id="PF13378">
    <property type="entry name" value="MR_MLE_C"/>
    <property type="match status" value="1"/>
</dbReference>
<dbReference type="SFLD" id="SFLDG00180">
    <property type="entry name" value="muconate_cycloisomerase"/>
    <property type="match status" value="1"/>
</dbReference>
<dbReference type="NCBIfam" id="TIGR01927">
    <property type="entry name" value="menC_gam_Gplu"/>
    <property type="match status" value="1"/>
</dbReference>
<keyword evidence="1" id="KW-0479">Metal-binding</keyword>
<evidence type="ECO:0000313" key="4">
    <source>
        <dbReference type="EMBL" id="WOT05445.1"/>
    </source>
</evidence>
<dbReference type="InterPro" id="IPR018110">
    <property type="entry name" value="Mandel_Rmase/mucon_lact_enz_CS"/>
</dbReference>
<keyword evidence="4" id="KW-0456">Lyase</keyword>
<evidence type="ECO:0000259" key="3">
    <source>
        <dbReference type="SMART" id="SM00922"/>
    </source>
</evidence>
<dbReference type="SMART" id="SM00922">
    <property type="entry name" value="MR_MLE"/>
    <property type="match status" value="1"/>
</dbReference>
<feature type="domain" description="Mandelate racemase/muconate lactonizing enzyme C-terminal" evidence="3">
    <location>
        <begin position="142"/>
        <end position="235"/>
    </location>
</feature>
<evidence type="ECO:0000256" key="2">
    <source>
        <dbReference type="NCBIfam" id="TIGR01927"/>
    </source>
</evidence>
<protein>
    <recommendedName>
        <fullName evidence="2">o-succinylbenzoate synthase</fullName>
        <ecNumber evidence="2">4.2.1.113</ecNumber>
    </recommendedName>
</protein>
<dbReference type="CDD" id="cd03320">
    <property type="entry name" value="OSBS"/>
    <property type="match status" value="1"/>
</dbReference>
<dbReference type="SFLD" id="SFLDS00001">
    <property type="entry name" value="Enolase"/>
    <property type="match status" value="1"/>
</dbReference>
<dbReference type="SUPFAM" id="SSF51604">
    <property type="entry name" value="Enolase C-terminal domain-like"/>
    <property type="match status" value="1"/>
</dbReference>
<dbReference type="EC" id="4.2.1.113" evidence="2"/>
<name>A0ABZ0JYS6_9GAMM</name>
<evidence type="ECO:0000313" key="5">
    <source>
        <dbReference type="Proteomes" id="UP001529491"/>
    </source>
</evidence>
<gene>
    <name evidence="4" type="primary">menC</name>
    <name evidence="4" type="ORF">RGE70_01035</name>
</gene>
<dbReference type="InterPro" id="IPR036849">
    <property type="entry name" value="Enolase-like_C_sf"/>
</dbReference>
<organism evidence="4 5">
    <name type="scientific">Shewanella youngdeokensis</name>
    <dbReference type="NCBI Taxonomy" id="2999068"/>
    <lineage>
        <taxon>Bacteria</taxon>
        <taxon>Pseudomonadati</taxon>
        <taxon>Pseudomonadota</taxon>
        <taxon>Gammaproteobacteria</taxon>
        <taxon>Alteromonadales</taxon>
        <taxon>Shewanellaceae</taxon>
        <taxon>Shewanella</taxon>
    </lineage>
</organism>
<dbReference type="NCBIfam" id="NF003473">
    <property type="entry name" value="PRK05105.1"/>
    <property type="match status" value="1"/>
</dbReference>
<keyword evidence="5" id="KW-1185">Reference proteome</keyword>
<dbReference type="EMBL" id="CP136522">
    <property type="protein sequence ID" value="WOT05445.1"/>
    <property type="molecule type" value="Genomic_DNA"/>
</dbReference>
<dbReference type="RefSeq" id="WP_310469702.1">
    <property type="nucleotide sequence ID" value="NZ_CP136522.1"/>
</dbReference>
<dbReference type="InterPro" id="IPR013342">
    <property type="entry name" value="Mandelate_racemase_C"/>
</dbReference>
<accession>A0ABZ0JYS6</accession>
<dbReference type="SFLD" id="SFLDF00009">
    <property type="entry name" value="o-succinylbenzoate_synthase"/>
    <property type="match status" value="1"/>
</dbReference>
<evidence type="ECO:0000256" key="1">
    <source>
        <dbReference type="ARBA" id="ARBA00022723"/>
    </source>
</evidence>
<dbReference type="InterPro" id="IPR029017">
    <property type="entry name" value="Enolase-like_N"/>
</dbReference>
<dbReference type="GO" id="GO:0043748">
    <property type="term" value="F:O-succinylbenzoate synthase activity"/>
    <property type="evidence" value="ECO:0007669"/>
    <property type="project" value="UniProtKB-EC"/>
</dbReference>
<dbReference type="PROSITE" id="PS00909">
    <property type="entry name" value="MR_MLE_2"/>
    <property type="match status" value="1"/>
</dbReference>
<dbReference type="Gene3D" id="3.30.390.10">
    <property type="entry name" value="Enolase-like, N-terminal domain"/>
    <property type="match status" value="1"/>
</dbReference>
<dbReference type="Gene3D" id="3.20.20.120">
    <property type="entry name" value="Enolase-like C-terminal domain"/>
    <property type="match status" value="1"/>
</dbReference>
<proteinExistence type="predicted"/>
<dbReference type="InterPro" id="IPR029065">
    <property type="entry name" value="Enolase_C-like"/>
</dbReference>
<sequence length="347" mass="37968">MSLTQLSLFQYTVDLNRLLPVGKQRIDQRHGLVVAATLVHDEVERTEYVEVSPLSGVDVDGNLIKGFSQHSLTQTSEQLHQHLTQLLCQPVDALLDIANDTKNNAIAFGLSLLHAKLMGSLDGHHLDTLTIPLIYRNQDEPLKAVAERVAALPKSVHAVKVKVAQTSLEDEIQLIHQILAIRPDLKLRLDANQGFELQQAIDFIACIPLHAIEYIEEPCQNPADNPALYQAIGAPWALDESLNDPMYQFEMQPGLCAIIIKPMLLGSLEALQSLQQQADEHGVRTIISSSLEASLGIADLSRLASIVTPDEIPGIDTLAAFSQDVLCSSGKAQRLNLNDLQCLLALG</sequence>
<reference evidence="4 5" key="1">
    <citation type="submission" date="2023-10" db="EMBL/GenBank/DDBJ databases">
        <title>Complete genome sequence of Shewanella sp. DAU334.</title>
        <authorList>
            <person name="Lee Y.-S."/>
            <person name="Jeong H.-R."/>
            <person name="Hwang E.-J."/>
            <person name="Choi Y.-L."/>
            <person name="Kim G.-D."/>
        </authorList>
    </citation>
    <scope>NUCLEOTIDE SEQUENCE [LARGE SCALE GENOMIC DNA]</scope>
    <source>
        <strain evidence="4 5">DAU334</strain>
    </source>
</reference>
<dbReference type="PANTHER" id="PTHR48073:SF2">
    <property type="entry name" value="O-SUCCINYLBENZOATE SYNTHASE"/>
    <property type="match status" value="1"/>
</dbReference>